<dbReference type="GO" id="GO:0005829">
    <property type="term" value="C:cytosol"/>
    <property type="evidence" value="ECO:0007669"/>
    <property type="project" value="TreeGrafter"/>
</dbReference>
<keyword evidence="8" id="KW-0963">Cytoplasm</keyword>
<keyword evidence="3 8" id="KW-0547">Nucleotide-binding</keyword>
<dbReference type="GO" id="GO:0006436">
    <property type="term" value="P:tryptophanyl-tRNA aminoacylation"/>
    <property type="evidence" value="ECO:0007669"/>
    <property type="project" value="UniProtKB-UniRule"/>
</dbReference>
<evidence type="ECO:0000256" key="2">
    <source>
        <dbReference type="ARBA" id="ARBA00022598"/>
    </source>
</evidence>
<dbReference type="PANTHER" id="PTHR43766:SF1">
    <property type="entry name" value="TRYPTOPHAN--TRNA LIGASE, MITOCHONDRIAL"/>
    <property type="match status" value="1"/>
</dbReference>
<evidence type="ECO:0000256" key="3">
    <source>
        <dbReference type="ARBA" id="ARBA00022741"/>
    </source>
</evidence>
<reference evidence="10 11" key="1">
    <citation type="journal article" date="2016" name="Nat. Commun.">
        <title>Thousands of microbial genomes shed light on interconnected biogeochemical processes in an aquifer system.</title>
        <authorList>
            <person name="Anantharaman K."/>
            <person name="Brown C.T."/>
            <person name="Hug L.A."/>
            <person name="Sharon I."/>
            <person name="Castelle C.J."/>
            <person name="Probst A.J."/>
            <person name="Thomas B.C."/>
            <person name="Singh A."/>
            <person name="Wilkins M.J."/>
            <person name="Karaoz U."/>
            <person name="Brodie E.L."/>
            <person name="Williams K.H."/>
            <person name="Hubbard S.S."/>
            <person name="Banfield J.F."/>
        </authorList>
    </citation>
    <scope>NUCLEOTIDE SEQUENCE [LARGE SCALE GENOMIC DNA]</scope>
</reference>
<evidence type="ECO:0000256" key="8">
    <source>
        <dbReference type="HAMAP-Rule" id="MF_00140"/>
    </source>
</evidence>
<evidence type="ECO:0000256" key="7">
    <source>
        <dbReference type="ARBA" id="ARBA00049929"/>
    </source>
</evidence>
<keyword evidence="6 8" id="KW-0030">Aminoacyl-tRNA synthetase</keyword>
<dbReference type="CDD" id="cd00806">
    <property type="entry name" value="TrpRS_core"/>
    <property type="match status" value="1"/>
</dbReference>
<evidence type="ECO:0000313" key="11">
    <source>
        <dbReference type="Proteomes" id="UP000178065"/>
    </source>
</evidence>
<feature type="short sequence motif" description="'KMSKS' region" evidence="8">
    <location>
        <begin position="192"/>
        <end position="196"/>
    </location>
</feature>
<dbReference type="HAMAP" id="MF_00140_B">
    <property type="entry name" value="Trp_tRNA_synth_B"/>
    <property type="match status" value="1"/>
</dbReference>
<feature type="binding site" evidence="8">
    <location>
        <begin position="192"/>
        <end position="196"/>
    </location>
    <ligand>
        <name>ATP</name>
        <dbReference type="ChEBI" id="CHEBI:30616"/>
    </ligand>
</feature>
<comment type="caution">
    <text evidence="10">The sequence shown here is derived from an EMBL/GenBank/DDBJ whole genome shotgun (WGS) entry which is preliminary data.</text>
</comment>
<dbReference type="Pfam" id="PF00579">
    <property type="entry name" value="tRNA-synt_1b"/>
    <property type="match status" value="1"/>
</dbReference>
<dbReference type="InterPro" id="IPR024109">
    <property type="entry name" value="Trp-tRNA-ligase_bac-type"/>
</dbReference>
<feature type="binding site" evidence="8">
    <location>
        <begin position="8"/>
        <end position="10"/>
    </location>
    <ligand>
        <name>ATP</name>
        <dbReference type="ChEBI" id="CHEBI:30616"/>
    </ligand>
</feature>
<evidence type="ECO:0000256" key="9">
    <source>
        <dbReference type="RuleBase" id="RU363036"/>
    </source>
</evidence>
<dbReference type="EMBL" id="MHTT01000008">
    <property type="protein sequence ID" value="OHA65983.1"/>
    <property type="molecule type" value="Genomic_DNA"/>
</dbReference>
<evidence type="ECO:0000313" key="10">
    <source>
        <dbReference type="EMBL" id="OHA65983.1"/>
    </source>
</evidence>
<dbReference type="AlphaFoldDB" id="A0A1G2QZN2"/>
<feature type="binding site" evidence="8">
    <location>
        <position position="132"/>
    </location>
    <ligand>
        <name>L-tryptophan</name>
        <dbReference type="ChEBI" id="CHEBI:57912"/>
    </ligand>
</feature>
<comment type="similarity">
    <text evidence="1 8 9">Belongs to the class-I aminoacyl-tRNA synthetase family.</text>
</comment>
<comment type="caution">
    <text evidence="8">Lacks conserved residue(s) required for the propagation of feature annotation.</text>
</comment>
<evidence type="ECO:0000256" key="5">
    <source>
        <dbReference type="ARBA" id="ARBA00022917"/>
    </source>
</evidence>
<dbReference type="PROSITE" id="PS00178">
    <property type="entry name" value="AA_TRNA_LIGASE_I"/>
    <property type="match status" value="1"/>
</dbReference>
<protein>
    <recommendedName>
        <fullName evidence="8">Tryptophan--tRNA ligase</fullName>
        <ecNumber evidence="8">6.1.1.2</ecNumber>
    </recommendedName>
    <alternativeName>
        <fullName evidence="8">Tryptophanyl-tRNA synthetase</fullName>
        <shortName evidence="8">TrpRS</shortName>
    </alternativeName>
</protein>
<keyword evidence="2 8" id="KW-0436">Ligase</keyword>
<proteinExistence type="inferred from homology"/>
<feature type="binding site" evidence="8">
    <location>
        <begin position="16"/>
        <end position="17"/>
    </location>
    <ligand>
        <name>ATP</name>
        <dbReference type="ChEBI" id="CHEBI:30616"/>
    </ligand>
</feature>
<feature type="binding site" evidence="8">
    <location>
        <position position="183"/>
    </location>
    <ligand>
        <name>ATP</name>
        <dbReference type="ChEBI" id="CHEBI:30616"/>
    </ligand>
</feature>
<dbReference type="PRINTS" id="PR01039">
    <property type="entry name" value="TRNASYNTHTRP"/>
</dbReference>
<organism evidence="10 11">
    <name type="scientific">Candidatus Wildermuthbacteria bacterium RIFCSPHIGHO2_01_FULL_49_22b</name>
    <dbReference type="NCBI Taxonomy" id="1802448"/>
    <lineage>
        <taxon>Bacteria</taxon>
        <taxon>Candidatus Wildermuthiibacteriota</taxon>
    </lineage>
</organism>
<evidence type="ECO:0000256" key="1">
    <source>
        <dbReference type="ARBA" id="ARBA00005594"/>
    </source>
</evidence>
<accession>A0A1G2QZN2</accession>
<sequence length="327" mass="37339">MRIFSGIQPTGPMHIGNYLGAVSQWLELQKQHECFFCVVDLHAITVPQNPKELELATRNKVIELLATGISPEKCALFVQSQVPEHTELAWILNTMTPLGELERMTQFKDKAKKQKTEVFAGLFNYPVLMASDILLYKTQAVPVGQDQAQHLELTRTLAKKFNSRFGETFVEPKTILKKEGARIMSLKEPRKKMSKSDKPDSYLGIFEEPESMKKKIMAATTDTGKEIKFDEKKKPGISNLLTIYSLFSKEPMQKAEKKFQKKDYAFLKKSLAALLTQKLEPLRKKKRELDSRELYVKEILRQGQNRASSIAKATMQDVREKIGLLQS</sequence>
<dbReference type="GO" id="GO:0005524">
    <property type="term" value="F:ATP binding"/>
    <property type="evidence" value="ECO:0007669"/>
    <property type="project" value="UniProtKB-UniRule"/>
</dbReference>
<dbReference type="InterPro" id="IPR014729">
    <property type="entry name" value="Rossmann-like_a/b/a_fold"/>
</dbReference>
<dbReference type="PANTHER" id="PTHR43766">
    <property type="entry name" value="TRYPTOPHAN--TRNA LIGASE, MITOCHONDRIAL"/>
    <property type="match status" value="1"/>
</dbReference>
<dbReference type="InterPro" id="IPR001412">
    <property type="entry name" value="aa-tRNA-synth_I_CS"/>
</dbReference>
<dbReference type="FunFam" id="3.40.50.620:FF:000082">
    <property type="entry name" value="MSW1p Mitochondrial tryptophanyl-tRNA synthetase"/>
    <property type="match status" value="1"/>
</dbReference>
<dbReference type="SUPFAM" id="SSF52374">
    <property type="entry name" value="Nucleotidylyl transferase"/>
    <property type="match status" value="1"/>
</dbReference>
<comment type="catalytic activity">
    <reaction evidence="7 8">
        <text>tRNA(Trp) + L-tryptophan + ATP = L-tryptophyl-tRNA(Trp) + AMP + diphosphate + H(+)</text>
        <dbReference type="Rhea" id="RHEA:24080"/>
        <dbReference type="Rhea" id="RHEA-COMP:9671"/>
        <dbReference type="Rhea" id="RHEA-COMP:9705"/>
        <dbReference type="ChEBI" id="CHEBI:15378"/>
        <dbReference type="ChEBI" id="CHEBI:30616"/>
        <dbReference type="ChEBI" id="CHEBI:33019"/>
        <dbReference type="ChEBI" id="CHEBI:57912"/>
        <dbReference type="ChEBI" id="CHEBI:78442"/>
        <dbReference type="ChEBI" id="CHEBI:78535"/>
        <dbReference type="ChEBI" id="CHEBI:456215"/>
        <dbReference type="EC" id="6.1.1.2"/>
    </reaction>
</comment>
<comment type="subunit">
    <text evidence="8">Homodimer.</text>
</comment>
<keyword evidence="4 8" id="KW-0067">ATP-binding</keyword>
<dbReference type="Gene3D" id="3.40.50.620">
    <property type="entry name" value="HUPs"/>
    <property type="match status" value="1"/>
</dbReference>
<dbReference type="GO" id="GO:0004830">
    <property type="term" value="F:tryptophan-tRNA ligase activity"/>
    <property type="evidence" value="ECO:0007669"/>
    <property type="project" value="UniProtKB-UniRule"/>
</dbReference>
<comment type="function">
    <text evidence="8">Catalyzes the attachment of tryptophan to tRNA(Trp).</text>
</comment>
<dbReference type="InterPro" id="IPR002306">
    <property type="entry name" value="Trp-tRNA-ligase"/>
</dbReference>
<dbReference type="InterPro" id="IPR002305">
    <property type="entry name" value="aa-tRNA-synth_Ic"/>
</dbReference>
<dbReference type="STRING" id="1802448.A2672_00110"/>
<dbReference type="EC" id="6.1.1.2" evidence="8"/>
<evidence type="ECO:0000256" key="6">
    <source>
        <dbReference type="ARBA" id="ARBA00023146"/>
    </source>
</evidence>
<keyword evidence="5 8" id="KW-0648">Protein biosynthesis</keyword>
<gene>
    <name evidence="8" type="primary">trpS</name>
    <name evidence="10" type="ORF">A2672_00110</name>
</gene>
<dbReference type="Proteomes" id="UP000178065">
    <property type="component" value="Unassembled WGS sequence"/>
</dbReference>
<dbReference type="InterPro" id="IPR050203">
    <property type="entry name" value="Trp-tRNA_synthetase"/>
</dbReference>
<evidence type="ECO:0000256" key="4">
    <source>
        <dbReference type="ARBA" id="ARBA00022840"/>
    </source>
</evidence>
<name>A0A1G2QZN2_9BACT</name>
<dbReference type="Gene3D" id="1.10.240.10">
    <property type="entry name" value="Tyrosyl-Transfer RNA Synthetase"/>
    <property type="match status" value="1"/>
</dbReference>
<comment type="subcellular location">
    <subcellularLocation>
        <location evidence="8">Cytoplasm</location>
    </subcellularLocation>
</comment>
<dbReference type="NCBIfam" id="TIGR00233">
    <property type="entry name" value="trpS"/>
    <property type="match status" value="1"/>
</dbReference>
<feature type="binding site" evidence="8">
    <location>
        <begin position="144"/>
        <end position="146"/>
    </location>
    <ligand>
        <name>ATP</name>
        <dbReference type="ChEBI" id="CHEBI:30616"/>
    </ligand>
</feature>